<comment type="caution">
    <text evidence="5">Lacks conserved residue(s) required for the propagation of feature annotation.</text>
</comment>
<feature type="binding site" evidence="5">
    <location>
        <position position="258"/>
    </location>
    <ligand>
        <name>S-adenosyl-L-methionine</name>
        <dbReference type="ChEBI" id="CHEBI:59789"/>
    </ligand>
</feature>
<dbReference type="SUPFAM" id="SSF88697">
    <property type="entry name" value="PUA domain-like"/>
    <property type="match status" value="1"/>
</dbReference>
<sequence length="323" mass="36636">MESIKKPNSRFYLRVNTLKTSVERVLESFPEFKRDEDFPEAIYTEVKGPYNLEELDTKVIVDKRTAESVMMGANAYSPGIKKIIGNGTKVSIVSENGILVGNGVLVKQSGNNIMVNTTESLYYTPKIADREELKKGFVYAQGKASMYVSRVVDPKPGELIVDMTAAPGGKLSHVYQLEPRVKLIGFDHTYAKVKRTKEVLKRLGVNAEIYMHDSRYLSELGIKDVDKVIIDPPCSALGLRPKLYDKKDKNYLVNLQNYQKQFLNSAFEILKKGGEVIYSTCTVTKMENEDVINDPRFEIEYSIRLHPFIHDTTGFFIAKLKKK</sequence>
<feature type="domain" description="SAM-dependent MTase RsmB/NOP-type" evidence="6">
    <location>
        <begin position="71"/>
        <end position="323"/>
    </location>
</feature>
<dbReference type="EMBL" id="CP029288">
    <property type="protein sequence ID" value="AWR97689.1"/>
    <property type="molecule type" value="Genomic_DNA"/>
</dbReference>
<feature type="binding site" evidence="5">
    <location>
        <position position="231"/>
    </location>
    <ligand>
        <name>S-adenosyl-L-methionine</name>
        <dbReference type="ChEBI" id="CHEBI:59789"/>
    </ligand>
</feature>
<accession>A0A2U9INR2</accession>
<comment type="function">
    <text evidence="5">S-adenosyl-L-methionine-dependent methyltransferase that specifically methylates the C5 position of cytosine 72 in several tRNAs.</text>
</comment>
<keyword evidence="8" id="KW-1185">Reference proteome</keyword>
<dbReference type="HAMAP" id="MF_02237">
    <property type="entry name" value="NSUN6"/>
    <property type="match status" value="1"/>
</dbReference>
<proteinExistence type="inferred from homology"/>
<dbReference type="EC" id="2.1.1.-" evidence="5"/>
<gene>
    <name evidence="7" type="ORF">DFR86_09110</name>
</gene>
<keyword evidence="1 5" id="KW-0489">Methyltransferase</keyword>
<dbReference type="Proteomes" id="UP000248410">
    <property type="component" value="Chromosome"/>
</dbReference>
<dbReference type="SUPFAM" id="SSF53335">
    <property type="entry name" value="S-adenosyl-L-methionine-dependent methyltransferases"/>
    <property type="match status" value="1"/>
</dbReference>
<keyword evidence="4 5" id="KW-0694">RNA-binding</keyword>
<evidence type="ECO:0000256" key="5">
    <source>
        <dbReference type="HAMAP-Rule" id="MF_02237"/>
    </source>
</evidence>
<feature type="binding site" evidence="5">
    <location>
        <position position="187"/>
    </location>
    <ligand>
        <name>S-adenosyl-L-methionine</name>
        <dbReference type="ChEBI" id="CHEBI:59789"/>
    </ligand>
</feature>
<evidence type="ECO:0000256" key="2">
    <source>
        <dbReference type="ARBA" id="ARBA00022679"/>
    </source>
</evidence>
<comment type="catalytic activity">
    <reaction evidence="5">
        <text>cytidine(72) in tRNA + S-adenosyl-L-methionine = 5-methylcytidine(72) in tRNA + S-adenosyl-L-homocysteine + H(+)</text>
        <dbReference type="Rhea" id="RHEA:61988"/>
        <dbReference type="Rhea" id="RHEA-COMP:15996"/>
        <dbReference type="Rhea" id="RHEA-COMP:15997"/>
        <dbReference type="ChEBI" id="CHEBI:15378"/>
        <dbReference type="ChEBI" id="CHEBI:57856"/>
        <dbReference type="ChEBI" id="CHEBI:59789"/>
        <dbReference type="ChEBI" id="CHEBI:74483"/>
        <dbReference type="ChEBI" id="CHEBI:82748"/>
    </reaction>
</comment>
<evidence type="ECO:0000313" key="7">
    <source>
        <dbReference type="EMBL" id="AWR97689.1"/>
    </source>
</evidence>
<dbReference type="Gene3D" id="3.30.70.1170">
    <property type="entry name" value="Sun protein, domain 3"/>
    <property type="match status" value="1"/>
</dbReference>
<dbReference type="KEGG" id="asul:DFR86_09110"/>
<organism evidence="7 8">
    <name type="scientific">Acidianus sulfidivorans JP7</name>
    <dbReference type="NCBI Taxonomy" id="619593"/>
    <lineage>
        <taxon>Archaea</taxon>
        <taxon>Thermoproteota</taxon>
        <taxon>Thermoprotei</taxon>
        <taxon>Sulfolobales</taxon>
        <taxon>Sulfolobaceae</taxon>
        <taxon>Acidianus</taxon>
    </lineage>
</organism>
<dbReference type="InterPro" id="IPR001678">
    <property type="entry name" value="MeTrfase_RsmB-F_NOP2_dom"/>
</dbReference>
<evidence type="ECO:0000256" key="4">
    <source>
        <dbReference type="ARBA" id="ARBA00022884"/>
    </source>
</evidence>
<dbReference type="OrthoDB" id="14725at2157"/>
<dbReference type="PROSITE" id="PS50890">
    <property type="entry name" value="PUA"/>
    <property type="match status" value="1"/>
</dbReference>
<dbReference type="Pfam" id="PF01189">
    <property type="entry name" value="Methyltr_RsmB-F"/>
    <property type="match status" value="1"/>
</dbReference>
<dbReference type="PRINTS" id="PR02008">
    <property type="entry name" value="RCMTFAMILY"/>
</dbReference>
<dbReference type="Gene3D" id="3.40.50.150">
    <property type="entry name" value="Vaccinia Virus protein VP39"/>
    <property type="match status" value="1"/>
</dbReference>
<keyword evidence="3 5" id="KW-0949">S-adenosyl-L-methionine</keyword>
<feature type="binding site" evidence="5">
    <location>
        <position position="213"/>
    </location>
    <ligand>
        <name>S-adenosyl-L-methionine</name>
        <dbReference type="ChEBI" id="CHEBI:59789"/>
    </ligand>
</feature>
<feature type="active site" description="Nucleophile" evidence="5">
    <location>
        <position position="281"/>
    </location>
</feature>
<dbReference type="InterPro" id="IPR015947">
    <property type="entry name" value="PUA-like_sf"/>
</dbReference>
<evidence type="ECO:0000313" key="8">
    <source>
        <dbReference type="Proteomes" id="UP000248410"/>
    </source>
</evidence>
<dbReference type="InterPro" id="IPR049560">
    <property type="entry name" value="MeTrfase_RsmB-F_NOP2_cat"/>
</dbReference>
<dbReference type="PROSITE" id="PS51686">
    <property type="entry name" value="SAM_MT_RSMB_NOP"/>
    <property type="match status" value="1"/>
</dbReference>
<reference evidence="7 8" key="1">
    <citation type="submission" date="2018-05" db="EMBL/GenBank/DDBJ databases">
        <title>Complete Genome Sequences of Extremely Thermoacidophilic, Metal-Mobilizing Type-Strain Members of the Archaeal Family Sulfolobaceae: Acidianus brierleyi DSM-1651T, Acidianus sulfidivorans DSM-18786T, Metallosphaera hakonensis DSM-7519T, and Metallosphaera prunae DSM-10039T.</title>
        <authorList>
            <person name="Counts J.A."/>
            <person name="Kelly R.M."/>
        </authorList>
    </citation>
    <scope>NUCLEOTIDE SEQUENCE [LARGE SCALE GENOMIC DNA]</scope>
    <source>
        <strain evidence="7 8">JP7</strain>
    </source>
</reference>
<dbReference type="AlphaFoldDB" id="A0A2U9INR2"/>
<dbReference type="PANTHER" id="PTHR22807">
    <property type="entry name" value="NOP2 YEAST -RELATED NOL1/NOP2/FMU SUN DOMAIN-CONTAINING"/>
    <property type="match status" value="1"/>
</dbReference>
<dbReference type="InterPro" id="IPR043699">
    <property type="entry name" value="NSUN6"/>
</dbReference>
<dbReference type="GO" id="GO:0001510">
    <property type="term" value="P:RNA methylation"/>
    <property type="evidence" value="ECO:0007669"/>
    <property type="project" value="InterPro"/>
</dbReference>
<dbReference type="CDD" id="cd07953">
    <property type="entry name" value="PUA"/>
    <property type="match status" value="1"/>
</dbReference>
<dbReference type="GO" id="GO:0006400">
    <property type="term" value="P:tRNA modification"/>
    <property type="evidence" value="ECO:0007669"/>
    <property type="project" value="UniProtKB-UniRule"/>
</dbReference>
<protein>
    <recommendedName>
        <fullName evidence="5">tRNA (cytosine(72)-C(5))-methyltransferase</fullName>
        <shortName evidence="5">tRNA:m(5)C72 MTase</shortName>
        <ecNumber evidence="5">2.1.1.-</ecNumber>
    </recommendedName>
</protein>
<evidence type="ECO:0000256" key="1">
    <source>
        <dbReference type="ARBA" id="ARBA00022603"/>
    </source>
</evidence>
<evidence type="ECO:0000256" key="3">
    <source>
        <dbReference type="ARBA" id="ARBA00022691"/>
    </source>
</evidence>
<dbReference type="InterPro" id="IPR029063">
    <property type="entry name" value="SAM-dependent_MTases_sf"/>
</dbReference>
<evidence type="ECO:0000259" key="6">
    <source>
        <dbReference type="PROSITE" id="PS51686"/>
    </source>
</evidence>
<dbReference type="PANTHER" id="PTHR22807:SF34">
    <property type="entry name" value="TRNA (CYTOSINE(72)-C(5))-METHYLTRANSFERASE NSUN6"/>
    <property type="match status" value="1"/>
</dbReference>
<comment type="similarity">
    <text evidence="5">Belongs to the class I-like SAM-binding methyltransferase superfamily. RsmB/NOP family.</text>
</comment>
<feature type="binding site" evidence="5">
    <location>
        <position position="192"/>
    </location>
    <ligand>
        <name>S-adenosyl-L-methionine</name>
        <dbReference type="ChEBI" id="CHEBI:59789"/>
    </ligand>
</feature>
<dbReference type="GO" id="GO:0016428">
    <property type="term" value="F:tRNA (cytidine-5-)-methyltransferase activity"/>
    <property type="evidence" value="ECO:0007669"/>
    <property type="project" value="UniProtKB-UniRule"/>
</dbReference>
<keyword evidence="2 5" id="KW-0808">Transferase</keyword>
<name>A0A2U9INR2_9CREN</name>
<dbReference type="InterPro" id="IPR023267">
    <property type="entry name" value="RCMT"/>
</dbReference>
<dbReference type="GO" id="GO:0000049">
    <property type="term" value="F:tRNA binding"/>
    <property type="evidence" value="ECO:0007669"/>
    <property type="project" value="UniProtKB-UniRule"/>
</dbReference>